<dbReference type="NCBIfam" id="NF041384">
    <property type="entry name" value="YHS_seleno_dom"/>
    <property type="match status" value="1"/>
</dbReference>
<accession>A0A2T5V7M3</accession>
<sequence>MVRTNAIAGGLAKDPSAGHGCESMTKSSRNPATFGPQAKLPVVIAICGFWLAAGGLVTVSAAPGVRAAEAAIGAVAQVTTTPAQEADGKSDGETARKPANTGDTDTGDAEGKGAGHTIPQRYVLVDPATGLAIGGYDPVAYFVDRRPRLGKPRFEFVWSRTIWRFVNEGNLAAFKDAPQVYAPQFGGHDASALAEDRLSPGDPRVWAIYHQRLYLFYSPARRFSWLVAPDSYLRRANESWDKRINFKIRIDMRP</sequence>
<evidence type="ECO:0000313" key="3">
    <source>
        <dbReference type="Proteomes" id="UP000244081"/>
    </source>
</evidence>
<feature type="compositionally biased region" description="Basic and acidic residues" evidence="1">
    <location>
        <begin position="86"/>
        <end position="96"/>
    </location>
</feature>
<proteinExistence type="predicted"/>
<organism evidence="2 3">
    <name type="scientific">Breoghania corrubedonensis</name>
    <dbReference type="NCBI Taxonomy" id="665038"/>
    <lineage>
        <taxon>Bacteria</taxon>
        <taxon>Pseudomonadati</taxon>
        <taxon>Pseudomonadota</taxon>
        <taxon>Alphaproteobacteria</taxon>
        <taxon>Hyphomicrobiales</taxon>
        <taxon>Stappiaceae</taxon>
        <taxon>Breoghania</taxon>
    </lineage>
</organism>
<evidence type="ECO:0008006" key="4">
    <source>
        <dbReference type="Google" id="ProtNLM"/>
    </source>
</evidence>
<evidence type="ECO:0000256" key="1">
    <source>
        <dbReference type="SAM" id="MobiDB-lite"/>
    </source>
</evidence>
<feature type="region of interest" description="Disordered" evidence="1">
    <location>
        <begin position="1"/>
        <end position="33"/>
    </location>
</feature>
<evidence type="ECO:0000313" key="2">
    <source>
        <dbReference type="EMBL" id="PTW59731.1"/>
    </source>
</evidence>
<protein>
    <recommendedName>
        <fullName evidence="4">YHS domain-containing protein</fullName>
    </recommendedName>
</protein>
<keyword evidence="3" id="KW-1185">Reference proteome</keyword>
<gene>
    <name evidence="2" type="ORF">C8N35_106116</name>
</gene>
<reference evidence="2 3" key="1">
    <citation type="submission" date="2018-04" db="EMBL/GenBank/DDBJ databases">
        <title>Genomic Encyclopedia of Archaeal and Bacterial Type Strains, Phase II (KMG-II): from individual species to whole genera.</title>
        <authorList>
            <person name="Goeker M."/>
        </authorList>
    </citation>
    <scope>NUCLEOTIDE SEQUENCE [LARGE SCALE GENOMIC DNA]</scope>
    <source>
        <strain evidence="2 3">DSM 23382</strain>
    </source>
</reference>
<feature type="region of interest" description="Disordered" evidence="1">
    <location>
        <begin position="79"/>
        <end position="115"/>
    </location>
</feature>
<dbReference type="EMBL" id="QAYG01000006">
    <property type="protein sequence ID" value="PTW59731.1"/>
    <property type="molecule type" value="Genomic_DNA"/>
</dbReference>
<dbReference type="Proteomes" id="UP000244081">
    <property type="component" value="Unassembled WGS sequence"/>
</dbReference>
<name>A0A2T5V7M3_9HYPH</name>
<dbReference type="AlphaFoldDB" id="A0A2T5V7M3"/>
<comment type="caution">
    <text evidence="2">The sequence shown here is derived from an EMBL/GenBank/DDBJ whole genome shotgun (WGS) entry which is preliminary data.</text>
</comment>